<sequence length="414" mass="44686">MYVAVKGGERAIEQSWDLLARARRGNPEVPALSVAQIREQMRLAVARVMSEGALYDETLAALAIKQAAGDLVEAIFLLRAYRTTLPRLGTTTPIDTAAMRLSRRISATFKDVPGGQVLGATYDYTQRLLDFALLAEDETHAHNGREPLPGEVGADTDTDAAHGTARAESRSAVAQGDVAIPGVPPIGVTPRVTDILGRDGLLEALRADGTDPEPHDLVHAPLFTPASRTARLQNLARGDEGFLLALGYSTQRGYGNDHPFAGEIRIGHVAVEIVPEELGFAIDIGEIAVTECQMVTQFGGNQNVPPQFTQGYGLAFGHNERKALAMSLVDRALRTQELGDAVTSPAQQQEFVLYHSDNVEASGFVQHLKLPHYVDFQAELELVRRLRAEHTAKYGTQDAGDDTGPAVQNTREAA</sequence>
<keyword evidence="2" id="KW-0456">Lyase</keyword>
<gene>
    <name evidence="2" type="ORF">PHO31112_00040</name>
</gene>
<evidence type="ECO:0000256" key="1">
    <source>
        <dbReference type="SAM" id="MobiDB-lite"/>
    </source>
</evidence>
<dbReference type="GO" id="GO:0019634">
    <property type="term" value="P:organic phosphonate metabolic process"/>
    <property type="evidence" value="ECO:0007669"/>
    <property type="project" value="InterPro"/>
</dbReference>
<feature type="region of interest" description="Disordered" evidence="1">
    <location>
        <begin position="393"/>
        <end position="414"/>
    </location>
</feature>
<keyword evidence="3" id="KW-1185">Reference proteome</keyword>
<dbReference type="Pfam" id="PF05861">
    <property type="entry name" value="PhnI"/>
    <property type="match status" value="1"/>
</dbReference>
<dbReference type="GO" id="GO:0016829">
    <property type="term" value="F:lyase activity"/>
    <property type="evidence" value="ECO:0007669"/>
    <property type="project" value="UniProtKB-KW"/>
</dbReference>
<dbReference type="EMBL" id="CABPSM010000001">
    <property type="protein sequence ID" value="VVD59716.1"/>
    <property type="molecule type" value="Genomic_DNA"/>
</dbReference>
<name>A0A5E4R8N9_9BURK</name>
<protein>
    <submittedName>
        <fullName evidence="2">Carbon-phosphorus lyase complex subunit PhnI</fullName>
    </submittedName>
</protein>
<accession>A0A5E4R8N9</accession>
<evidence type="ECO:0000313" key="2">
    <source>
        <dbReference type="EMBL" id="VVD59716.1"/>
    </source>
</evidence>
<dbReference type="AlphaFoldDB" id="A0A5E4R8N9"/>
<reference evidence="2 3" key="1">
    <citation type="submission" date="2019-08" db="EMBL/GenBank/DDBJ databases">
        <authorList>
            <person name="Peeters C."/>
        </authorList>
    </citation>
    <scope>NUCLEOTIDE SEQUENCE [LARGE SCALE GENOMIC DNA]</scope>
    <source>
        <strain evidence="2 3">LMG 31112</strain>
    </source>
</reference>
<dbReference type="InterPro" id="IPR008773">
    <property type="entry name" value="PhnI"/>
</dbReference>
<organism evidence="2 3">
    <name type="scientific">Pandoraea horticolens</name>
    <dbReference type="NCBI Taxonomy" id="2508298"/>
    <lineage>
        <taxon>Bacteria</taxon>
        <taxon>Pseudomonadati</taxon>
        <taxon>Pseudomonadota</taxon>
        <taxon>Betaproteobacteria</taxon>
        <taxon>Burkholderiales</taxon>
        <taxon>Burkholderiaceae</taxon>
        <taxon>Pandoraea</taxon>
    </lineage>
</organism>
<feature type="region of interest" description="Disordered" evidence="1">
    <location>
        <begin position="142"/>
        <end position="173"/>
    </location>
</feature>
<proteinExistence type="predicted"/>
<evidence type="ECO:0000313" key="3">
    <source>
        <dbReference type="Proteomes" id="UP000343317"/>
    </source>
</evidence>
<dbReference type="PIRSF" id="PIRSF007313">
    <property type="entry name" value="PhnI"/>
    <property type="match status" value="1"/>
</dbReference>
<dbReference type="Proteomes" id="UP000343317">
    <property type="component" value="Unassembled WGS sequence"/>
</dbReference>
<dbReference type="RefSeq" id="WP_150618654.1">
    <property type="nucleotide sequence ID" value="NZ_CABPSM010000001.1"/>
</dbReference>